<feature type="compositionally biased region" description="Low complexity" evidence="1">
    <location>
        <begin position="444"/>
        <end position="459"/>
    </location>
</feature>
<feature type="compositionally biased region" description="Polar residues" evidence="1">
    <location>
        <begin position="67"/>
        <end position="83"/>
    </location>
</feature>
<name>A0AAJ0D7P4_9PEZI</name>
<evidence type="ECO:0000256" key="1">
    <source>
        <dbReference type="SAM" id="MobiDB-lite"/>
    </source>
</evidence>
<feature type="compositionally biased region" description="Polar residues" evidence="1">
    <location>
        <begin position="228"/>
        <end position="269"/>
    </location>
</feature>
<dbReference type="EMBL" id="JAWDJX010000049">
    <property type="protein sequence ID" value="KAK3048416.1"/>
    <property type="molecule type" value="Genomic_DNA"/>
</dbReference>
<feature type="compositionally biased region" description="Basic and acidic residues" evidence="1">
    <location>
        <begin position="273"/>
        <end position="285"/>
    </location>
</feature>
<feature type="compositionally biased region" description="Basic and acidic residues" evidence="1">
    <location>
        <begin position="646"/>
        <end position="655"/>
    </location>
</feature>
<feature type="compositionally biased region" description="Low complexity" evidence="1">
    <location>
        <begin position="7"/>
        <end position="21"/>
    </location>
</feature>
<feature type="region of interest" description="Disordered" evidence="1">
    <location>
        <begin position="1"/>
        <end position="285"/>
    </location>
</feature>
<feature type="compositionally biased region" description="Polar residues" evidence="1">
    <location>
        <begin position="953"/>
        <end position="972"/>
    </location>
</feature>
<reference evidence="2" key="1">
    <citation type="submission" date="2023-04" db="EMBL/GenBank/DDBJ databases">
        <title>Black Yeasts Isolated from many extreme environments.</title>
        <authorList>
            <person name="Coleine C."/>
            <person name="Stajich J.E."/>
            <person name="Selbmann L."/>
        </authorList>
    </citation>
    <scope>NUCLEOTIDE SEQUENCE</scope>
    <source>
        <strain evidence="2">CCFEE 5312</strain>
    </source>
</reference>
<feature type="compositionally biased region" description="Basic and acidic residues" evidence="1">
    <location>
        <begin position="897"/>
        <end position="912"/>
    </location>
</feature>
<proteinExistence type="predicted"/>
<feature type="compositionally biased region" description="Basic and acidic residues" evidence="1">
    <location>
        <begin position="128"/>
        <end position="137"/>
    </location>
</feature>
<accession>A0AAJ0D7P4</accession>
<evidence type="ECO:0000313" key="3">
    <source>
        <dbReference type="Proteomes" id="UP001271007"/>
    </source>
</evidence>
<dbReference type="AlphaFoldDB" id="A0AAJ0D7P4"/>
<feature type="region of interest" description="Disordered" evidence="1">
    <location>
        <begin position="819"/>
        <end position="974"/>
    </location>
</feature>
<feature type="compositionally biased region" description="Polar residues" evidence="1">
    <location>
        <begin position="1034"/>
        <end position="1043"/>
    </location>
</feature>
<feature type="compositionally biased region" description="Basic and acidic residues" evidence="1">
    <location>
        <begin position="819"/>
        <end position="830"/>
    </location>
</feature>
<feature type="region of interest" description="Disordered" evidence="1">
    <location>
        <begin position="729"/>
        <end position="748"/>
    </location>
</feature>
<sequence>MENRSPATTSSRAYAESSASSNVGIGRENPASSSHACKSRSDKSSGQPSQSRQRQKGHSKYGGPSHARQQNAVANATSRSNDPFVNRQQAEAAALEAFNRAQPACESVACGSRPKLERRRSRASGRTEGGHFEEARLGRRKSGNGKTKAKARSSPQRSSEAPSTATRSGRDEERVVTRKRSVIPPSSSQHTEKLSEALSVPATTDRGRKRQSQTGYSDGSPMPRNGGASKQRSSESQVAVTSHGSHLGDTTSSRTATTNKASEGVSSSRHAPRRPDRSSHVDDGIIAQARDKCLQDFQQKKLRERKSMILAPFQKLRTGNTFSSRSSGYDTSLPPYNYADEGVPMPPSPPPFPPPAVPVYTIPVHEVKSRSFTESVKGRFMKVFRKPSRVQSGLPAQHIEGKTFQFTTTTPSSMPDVVPAIVDDPFVASNQHLAVPDPRAASAVSKRSTDTTSKSRVTSWTNSTIHGTWSTRSETDKDASADEHGRLKRNDSVSTLRKAKSFFGRPIQNKLRRASRAQLQSSEESTGLYSALQEQIHPSDSASQAANNDDTITSRTSSALATLPSQQRPSSTMGRSIRRTGPTIRSVTPDPTAYKLDIPSPVEEVLSPDLIPPPSRKSKAGDESDTPRSQLQRRPAMKAPTPSKDQLARRMERSKNRWQSPLDEMSSAAVPSYSRAGMMDDNPYELRSLSRTLQQAPAASDALPHHARLVEDVPKQDTRAENVLSPSLYSRATDGASPRPDTPIDQGGMMITITGREVRSYSISPQKRDAKTEKPVLASGEWRRWLSNEWKGWNGNAAGEALALPKTILQADGPVAKYQEEGPEEQRLDTETPPLKAPPLETQQKRPRPRSSRSSFMNERYPMVDSGRTSIDTRKLSSEANSRPTSAGIDSRMSGTADRKDLNIETAAEDRPTSVIHRQRPVSKHQSIAGLAAAGQENDNEHIKDQGKRQALAATSDNQHTAATTITNQEPYSTKAAMKAKSAFDLRTNYKNRHNGNIRPIPINRHKPDSSHRATVSSPIHILEDTTIQNISAGPYAQSSPLMPNTNKENETPPPLRLASPVGKGLPQVSSSEWLAAGTSKNKTRKTSTVHPAMRERSASRYSPSRRVTGTASPASGLGGSPGQRLVTSWLDGKKGNENSPAFV</sequence>
<feature type="compositionally biased region" description="Basic residues" evidence="1">
    <location>
        <begin position="138"/>
        <end position="151"/>
    </location>
</feature>
<feature type="compositionally biased region" description="Basic and acidic residues" evidence="1">
    <location>
        <begin position="473"/>
        <end position="491"/>
    </location>
</feature>
<feature type="compositionally biased region" description="Low complexity" evidence="1">
    <location>
        <begin position="86"/>
        <end position="101"/>
    </location>
</feature>
<keyword evidence="3" id="KW-1185">Reference proteome</keyword>
<feature type="compositionally biased region" description="Polar residues" evidence="1">
    <location>
        <begin position="517"/>
        <end position="574"/>
    </location>
</feature>
<dbReference type="Proteomes" id="UP001271007">
    <property type="component" value="Unassembled WGS sequence"/>
</dbReference>
<feature type="region of interest" description="Disordered" evidence="1">
    <location>
        <begin position="991"/>
        <end position="1013"/>
    </location>
</feature>
<gene>
    <name evidence="2" type="ORF">LTR09_010247</name>
</gene>
<comment type="caution">
    <text evidence="2">The sequence shown here is derived from an EMBL/GenBank/DDBJ whole genome shotgun (WGS) entry which is preliminary data.</text>
</comment>
<feature type="region of interest" description="Disordered" evidence="1">
    <location>
        <begin position="1034"/>
        <end position="1144"/>
    </location>
</feature>
<feature type="compositionally biased region" description="Polar residues" evidence="1">
    <location>
        <begin position="153"/>
        <end position="167"/>
    </location>
</feature>
<feature type="compositionally biased region" description="Polar residues" evidence="1">
    <location>
        <begin position="460"/>
        <end position="472"/>
    </location>
</feature>
<evidence type="ECO:0000313" key="2">
    <source>
        <dbReference type="EMBL" id="KAK3048416.1"/>
    </source>
</evidence>
<organism evidence="2 3">
    <name type="scientific">Extremus antarcticus</name>
    <dbReference type="NCBI Taxonomy" id="702011"/>
    <lineage>
        <taxon>Eukaryota</taxon>
        <taxon>Fungi</taxon>
        <taxon>Dikarya</taxon>
        <taxon>Ascomycota</taxon>
        <taxon>Pezizomycotina</taxon>
        <taxon>Dothideomycetes</taxon>
        <taxon>Dothideomycetidae</taxon>
        <taxon>Mycosphaerellales</taxon>
        <taxon>Extremaceae</taxon>
        <taxon>Extremus</taxon>
    </lineage>
</organism>
<feature type="compositionally biased region" description="Basic and acidic residues" evidence="1">
    <location>
        <begin position="939"/>
        <end position="948"/>
    </location>
</feature>
<feature type="region of interest" description="Disordered" evidence="1">
    <location>
        <begin position="507"/>
        <end position="681"/>
    </location>
</feature>
<protein>
    <submittedName>
        <fullName evidence="2">Uncharacterized protein</fullName>
    </submittedName>
</protein>
<feature type="region of interest" description="Disordered" evidence="1">
    <location>
        <begin position="436"/>
        <end position="493"/>
    </location>
</feature>